<dbReference type="SUPFAM" id="SSF57716">
    <property type="entry name" value="Glucocorticoid receptor-like (DNA-binding domain)"/>
    <property type="match status" value="1"/>
</dbReference>
<comment type="caution">
    <text evidence="7">The sequence shown here is derived from an EMBL/GenBank/DDBJ whole genome shotgun (WGS) entry which is preliminary data.</text>
</comment>
<evidence type="ECO:0000256" key="5">
    <source>
        <dbReference type="PROSITE-ProRule" id="PRU00309"/>
    </source>
</evidence>
<dbReference type="AlphaFoldDB" id="A0AAV4FKG1"/>
<evidence type="ECO:0000256" key="3">
    <source>
        <dbReference type="ARBA" id="ARBA00022833"/>
    </source>
</evidence>
<dbReference type="InterPro" id="IPR026516">
    <property type="entry name" value="THAP1/10"/>
</dbReference>
<organism evidence="7 8">
    <name type="scientific">Elysia marginata</name>
    <dbReference type="NCBI Taxonomy" id="1093978"/>
    <lineage>
        <taxon>Eukaryota</taxon>
        <taxon>Metazoa</taxon>
        <taxon>Spiralia</taxon>
        <taxon>Lophotrochozoa</taxon>
        <taxon>Mollusca</taxon>
        <taxon>Gastropoda</taxon>
        <taxon>Heterobranchia</taxon>
        <taxon>Euthyneura</taxon>
        <taxon>Panpulmonata</taxon>
        <taxon>Sacoglossa</taxon>
        <taxon>Placobranchoidea</taxon>
        <taxon>Plakobranchidae</taxon>
        <taxon>Elysia</taxon>
    </lineage>
</organism>
<evidence type="ECO:0000313" key="8">
    <source>
        <dbReference type="Proteomes" id="UP000762676"/>
    </source>
</evidence>
<dbReference type="Proteomes" id="UP000762676">
    <property type="component" value="Unassembled WGS sequence"/>
</dbReference>
<keyword evidence="8" id="KW-1185">Reference proteome</keyword>
<evidence type="ECO:0000313" key="7">
    <source>
        <dbReference type="EMBL" id="GFR73436.1"/>
    </source>
</evidence>
<evidence type="ECO:0000256" key="4">
    <source>
        <dbReference type="ARBA" id="ARBA00023125"/>
    </source>
</evidence>
<gene>
    <name evidence="7" type="ORF">ElyMa_003867000</name>
</gene>
<dbReference type="PANTHER" id="PTHR46600">
    <property type="entry name" value="THAP DOMAIN-CONTAINING"/>
    <property type="match status" value="1"/>
</dbReference>
<feature type="domain" description="THAP-type" evidence="6">
    <location>
        <begin position="1"/>
        <end position="97"/>
    </location>
</feature>
<dbReference type="SMART" id="SM00980">
    <property type="entry name" value="THAP"/>
    <property type="match status" value="1"/>
</dbReference>
<keyword evidence="2 5" id="KW-0863">Zinc-finger</keyword>
<evidence type="ECO:0000256" key="1">
    <source>
        <dbReference type="ARBA" id="ARBA00022723"/>
    </source>
</evidence>
<evidence type="ECO:0000256" key="2">
    <source>
        <dbReference type="ARBA" id="ARBA00022771"/>
    </source>
</evidence>
<accession>A0AAV4FKG1</accession>
<keyword evidence="1" id="KW-0479">Metal-binding</keyword>
<dbReference type="EMBL" id="BMAT01007889">
    <property type="protein sequence ID" value="GFR73436.1"/>
    <property type="molecule type" value="Genomic_DNA"/>
</dbReference>
<keyword evidence="3" id="KW-0862">Zinc</keyword>
<evidence type="ECO:0000259" key="6">
    <source>
        <dbReference type="PROSITE" id="PS50950"/>
    </source>
</evidence>
<dbReference type="PROSITE" id="PS50950">
    <property type="entry name" value="ZF_THAP"/>
    <property type="match status" value="1"/>
</dbReference>
<dbReference type="GO" id="GO:0008270">
    <property type="term" value="F:zinc ion binding"/>
    <property type="evidence" value="ECO:0007669"/>
    <property type="project" value="UniProtKB-KW"/>
</dbReference>
<dbReference type="Pfam" id="PF05485">
    <property type="entry name" value="THAP"/>
    <property type="match status" value="1"/>
</dbReference>
<sequence>MPGGGKICAAYDCNNGDNNKDLKGKVSFYAFPFRWGKDYVKAWKIRLKRQDFEPTTNMVVCSEHFEESCFEYQNFTVMDLGQVQTEVRRLMVVPKLQSPGFLHERRPGLNLPDCQTRQDLQKYLRPVDFSCLFLIVHIVQQMCDRTNELC</sequence>
<proteinExistence type="predicted"/>
<keyword evidence="4 5" id="KW-0238">DNA-binding</keyword>
<dbReference type="PANTHER" id="PTHR46600:SF11">
    <property type="entry name" value="THAP DOMAIN-CONTAINING PROTEIN 10"/>
    <property type="match status" value="1"/>
</dbReference>
<dbReference type="InterPro" id="IPR006612">
    <property type="entry name" value="THAP_Znf"/>
</dbReference>
<reference evidence="7 8" key="1">
    <citation type="journal article" date="2021" name="Elife">
        <title>Chloroplast acquisition without the gene transfer in kleptoplastic sea slugs, Plakobranchus ocellatus.</title>
        <authorList>
            <person name="Maeda T."/>
            <person name="Takahashi S."/>
            <person name="Yoshida T."/>
            <person name="Shimamura S."/>
            <person name="Takaki Y."/>
            <person name="Nagai Y."/>
            <person name="Toyoda A."/>
            <person name="Suzuki Y."/>
            <person name="Arimoto A."/>
            <person name="Ishii H."/>
            <person name="Satoh N."/>
            <person name="Nishiyama T."/>
            <person name="Hasebe M."/>
            <person name="Maruyama T."/>
            <person name="Minagawa J."/>
            <person name="Obokata J."/>
            <person name="Shigenobu S."/>
        </authorList>
    </citation>
    <scope>NUCLEOTIDE SEQUENCE [LARGE SCALE GENOMIC DNA]</scope>
</reference>
<protein>
    <submittedName>
        <fullName evidence="7">THAP domain-containing protein 3</fullName>
    </submittedName>
</protein>
<name>A0AAV4FKG1_9GAST</name>
<dbReference type="GO" id="GO:0043565">
    <property type="term" value="F:sequence-specific DNA binding"/>
    <property type="evidence" value="ECO:0007669"/>
    <property type="project" value="InterPro"/>
</dbReference>